<comment type="pathway">
    <text evidence="1">Protein modification; protein ubiquitination.</text>
</comment>
<evidence type="ECO:0000256" key="3">
    <source>
        <dbReference type="ARBA" id="ARBA00022723"/>
    </source>
</evidence>
<dbReference type="CDD" id="cd20345">
    <property type="entry name" value="BRcat_RBR_HOIL1"/>
    <property type="match status" value="1"/>
</dbReference>
<dbReference type="SUPFAM" id="SSF57850">
    <property type="entry name" value="RING/U-box"/>
    <property type="match status" value="2"/>
</dbReference>
<keyword evidence="2" id="KW-0808">Transferase</keyword>
<evidence type="ECO:0000256" key="1">
    <source>
        <dbReference type="ARBA" id="ARBA00004906"/>
    </source>
</evidence>
<keyword evidence="4" id="KW-0677">Repeat</keyword>
<keyword evidence="8" id="KW-0175">Coiled coil</keyword>
<feature type="coiled-coil region" evidence="8">
    <location>
        <begin position="4"/>
        <end position="31"/>
    </location>
</feature>
<name>A0ABQ9EGH5_TEGGR</name>
<evidence type="ECO:0000256" key="5">
    <source>
        <dbReference type="ARBA" id="ARBA00022771"/>
    </source>
</evidence>
<dbReference type="InterPro" id="IPR047558">
    <property type="entry name" value="BRcat_RBR_HOIL1"/>
</dbReference>
<evidence type="ECO:0000259" key="9">
    <source>
        <dbReference type="PROSITE" id="PS51873"/>
    </source>
</evidence>
<comment type="caution">
    <text evidence="10">The sequence shown here is derived from an EMBL/GenBank/DDBJ whole genome shotgun (WGS) entry which is preliminary data.</text>
</comment>
<organism evidence="10 11">
    <name type="scientific">Tegillarca granosa</name>
    <name type="common">Malaysian cockle</name>
    <name type="synonym">Anadara granosa</name>
    <dbReference type="NCBI Taxonomy" id="220873"/>
    <lineage>
        <taxon>Eukaryota</taxon>
        <taxon>Metazoa</taxon>
        <taxon>Spiralia</taxon>
        <taxon>Lophotrochozoa</taxon>
        <taxon>Mollusca</taxon>
        <taxon>Bivalvia</taxon>
        <taxon>Autobranchia</taxon>
        <taxon>Pteriomorphia</taxon>
        <taxon>Arcoida</taxon>
        <taxon>Arcoidea</taxon>
        <taxon>Arcidae</taxon>
        <taxon>Tegillarca</taxon>
    </lineage>
</organism>
<dbReference type="PROSITE" id="PS51873">
    <property type="entry name" value="TRIAD"/>
    <property type="match status" value="1"/>
</dbReference>
<keyword evidence="11" id="KW-1185">Reference proteome</keyword>
<dbReference type="Gene3D" id="3.30.40.10">
    <property type="entry name" value="Zinc/RING finger domain, C3HC4 (zinc finger)"/>
    <property type="match status" value="1"/>
</dbReference>
<evidence type="ECO:0000313" key="10">
    <source>
        <dbReference type="EMBL" id="KAJ8303511.1"/>
    </source>
</evidence>
<proteinExistence type="predicted"/>
<keyword evidence="3" id="KW-0479">Metal-binding</keyword>
<keyword evidence="7" id="KW-0862">Zinc</keyword>
<accession>A0ABQ9EGH5</accession>
<reference evidence="10 11" key="1">
    <citation type="submission" date="2022-12" db="EMBL/GenBank/DDBJ databases">
        <title>Chromosome-level genome of Tegillarca granosa.</title>
        <authorList>
            <person name="Kim J."/>
        </authorList>
    </citation>
    <scope>NUCLEOTIDE SEQUENCE [LARGE SCALE GENOMIC DNA]</scope>
    <source>
        <strain evidence="10">Teg-2019</strain>
        <tissue evidence="10">Adductor muscle</tissue>
    </source>
</reference>
<keyword evidence="6" id="KW-0833">Ubl conjugation pathway</keyword>
<evidence type="ECO:0000256" key="6">
    <source>
        <dbReference type="ARBA" id="ARBA00022786"/>
    </source>
</evidence>
<dbReference type="CDD" id="cd20358">
    <property type="entry name" value="Rcat_RBR_HOIL1"/>
    <property type="match status" value="1"/>
</dbReference>
<dbReference type="EMBL" id="JARBDR010000917">
    <property type="protein sequence ID" value="KAJ8303511.1"/>
    <property type="molecule type" value="Genomic_DNA"/>
</dbReference>
<dbReference type="Gene3D" id="1.20.120.1750">
    <property type="match status" value="1"/>
</dbReference>
<dbReference type="InterPro" id="IPR051628">
    <property type="entry name" value="LUBAC_E3_Ligases"/>
</dbReference>
<evidence type="ECO:0000256" key="8">
    <source>
        <dbReference type="SAM" id="Coils"/>
    </source>
</evidence>
<gene>
    <name evidence="10" type="ORF">KUTeg_019907</name>
</gene>
<dbReference type="PANTHER" id="PTHR22770:SF13">
    <property type="entry name" value="RING-TYPE DOMAIN-CONTAINING PROTEIN"/>
    <property type="match status" value="1"/>
</dbReference>
<evidence type="ECO:0000313" key="11">
    <source>
        <dbReference type="Proteomes" id="UP001217089"/>
    </source>
</evidence>
<feature type="domain" description="RING-type" evidence="9">
    <location>
        <begin position="46"/>
        <end position="224"/>
    </location>
</feature>
<dbReference type="InterPro" id="IPR044066">
    <property type="entry name" value="TRIAD_supradom"/>
</dbReference>
<keyword evidence="5" id="KW-0863">Zinc-finger</keyword>
<dbReference type="InterPro" id="IPR047557">
    <property type="entry name" value="Rcat_RBR_HOIL1"/>
</dbReference>
<dbReference type="InterPro" id="IPR013083">
    <property type="entry name" value="Znf_RING/FYVE/PHD"/>
</dbReference>
<evidence type="ECO:0000256" key="4">
    <source>
        <dbReference type="ARBA" id="ARBA00022737"/>
    </source>
</evidence>
<sequence length="228" mass="26097">MGYIEVYILLIKQLEAKRREEREKKSAENFRQLLAAEDQHLVTNTEEFDCPICFDIIEPGEGVILRECLHAFCKSLSTAESQAANSFHCKTPDCRGWCIYEDLENFFKCPVCKHENCLTCKAIHEGMNCKQYQEDLKIRASNDKAAKRTQEMLQNMVKEGEAMHCPKCQVIVQKKDGCDWIKCSICKTEICWVTKGFRWGPMGPGDISGGCRCRVNGQQCHVNCNNCH</sequence>
<dbReference type="Proteomes" id="UP001217089">
    <property type="component" value="Unassembled WGS sequence"/>
</dbReference>
<protein>
    <recommendedName>
        <fullName evidence="9">RING-type domain-containing protein</fullName>
    </recommendedName>
</protein>
<evidence type="ECO:0000256" key="2">
    <source>
        <dbReference type="ARBA" id="ARBA00022679"/>
    </source>
</evidence>
<dbReference type="PANTHER" id="PTHR22770">
    <property type="entry name" value="UBIQUITIN CONJUGATING ENZYME 7 INTERACTING PROTEIN-RELATED"/>
    <property type="match status" value="1"/>
</dbReference>
<evidence type="ECO:0000256" key="7">
    <source>
        <dbReference type="ARBA" id="ARBA00022833"/>
    </source>
</evidence>